<keyword evidence="4" id="KW-0804">Transcription</keyword>
<evidence type="ECO:0000256" key="2">
    <source>
        <dbReference type="ARBA" id="ARBA00023015"/>
    </source>
</evidence>
<dbReference type="Proteomes" id="UP000050973">
    <property type="component" value="Unassembled WGS sequence"/>
</dbReference>
<dbReference type="GO" id="GO:0003677">
    <property type="term" value="F:DNA binding"/>
    <property type="evidence" value="ECO:0007669"/>
    <property type="project" value="UniProtKB-KW"/>
</dbReference>
<evidence type="ECO:0000313" key="6">
    <source>
        <dbReference type="EMBL" id="KRM16006.1"/>
    </source>
</evidence>
<evidence type="ECO:0000256" key="1">
    <source>
        <dbReference type="ARBA" id="ARBA00010466"/>
    </source>
</evidence>
<dbReference type="PANTHER" id="PTHR34294">
    <property type="entry name" value="TRANSCRIPTIONAL REGULATOR-RELATED"/>
    <property type="match status" value="1"/>
</dbReference>
<dbReference type="InterPro" id="IPR051054">
    <property type="entry name" value="SorC_transcr_regulators"/>
</dbReference>
<keyword evidence="2" id="KW-0805">Transcription regulation</keyword>
<accession>A0A0R1WLQ4</accession>
<dbReference type="Gene3D" id="1.10.10.60">
    <property type="entry name" value="Homeodomain-like"/>
    <property type="match status" value="1"/>
</dbReference>
<dbReference type="SUPFAM" id="SSF88659">
    <property type="entry name" value="Sigma3 and sigma4 domains of RNA polymerase sigma factors"/>
    <property type="match status" value="1"/>
</dbReference>
<dbReference type="InterPro" id="IPR007324">
    <property type="entry name" value="Sugar-bd_dom_put"/>
</dbReference>
<dbReference type="InterPro" id="IPR037171">
    <property type="entry name" value="NagB/RpiA_transferase-like"/>
</dbReference>
<name>A0A0R1WLQ4_9LACO</name>
<dbReference type="PANTHER" id="PTHR34294:SF1">
    <property type="entry name" value="TRANSCRIPTIONAL REGULATOR LSRR"/>
    <property type="match status" value="1"/>
</dbReference>
<evidence type="ECO:0000259" key="5">
    <source>
        <dbReference type="Pfam" id="PF04198"/>
    </source>
</evidence>
<keyword evidence="3" id="KW-0238">DNA-binding</keyword>
<dbReference type="AlphaFoldDB" id="A0A0R1WLQ4"/>
<comment type="similarity">
    <text evidence="1">Belongs to the SorC transcriptional regulatory family.</text>
</comment>
<comment type="caution">
    <text evidence="6">The sequence shown here is derived from an EMBL/GenBank/DDBJ whole genome shotgun (WGS) entry which is preliminary data.</text>
</comment>
<dbReference type="GO" id="GO:0030246">
    <property type="term" value="F:carbohydrate binding"/>
    <property type="evidence" value="ECO:0007669"/>
    <property type="project" value="InterPro"/>
</dbReference>
<dbReference type="PATRIC" id="fig|1423779.3.peg.1747"/>
<evidence type="ECO:0000313" key="7">
    <source>
        <dbReference type="Proteomes" id="UP000050973"/>
    </source>
</evidence>
<evidence type="ECO:0000256" key="3">
    <source>
        <dbReference type="ARBA" id="ARBA00023125"/>
    </source>
</evidence>
<dbReference type="Pfam" id="PF04198">
    <property type="entry name" value="Sugar-bind"/>
    <property type="match status" value="1"/>
</dbReference>
<dbReference type="EMBL" id="AZGE01000006">
    <property type="protein sequence ID" value="KRM16006.1"/>
    <property type="molecule type" value="Genomic_DNA"/>
</dbReference>
<reference evidence="6 7" key="1">
    <citation type="journal article" date="2015" name="Genome Announc.">
        <title>Expanding the biotechnology potential of lactobacilli through comparative genomics of 213 strains and associated genera.</title>
        <authorList>
            <person name="Sun Z."/>
            <person name="Harris H.M."/>
            <person name="McCann A."/>
            <person name="Guo C."/>
            <person name="Argimon S."/>
            <person name="Zhang W."/>
            <person name="Yang X."/>
            <person name="Jeffery I.B."/>
            <person name="Cooney J.C."/>
            <person name="Kagawa T.F."/>
            <person name="Liu W."/>
            <person name="Song Y."/>
            <person name="Salvetti E."/>
            <person name="Wrobel A."/>
            <person name="Rasinkangas P."/>
            <person name="Parkhill J."/>
            <person name="Rea M.C."/>
            <person name="O'Sullivan O."/>
            <person name="Ritari J."/>
            <person name="Douillard F.P."/>
            <person name="Paul Ross R."/>
            <person name="Yang R."/>
            <person name="Briner A.E."/>
            <person name="Felis G.E."/>
            <person name="de Vos W.M."/>
            <person name="Barrangou R."/>
            <person name="Klaenhammer T.R."/>
            <person name="Caufield P.W."/>
            <person name="Cui Y."/>
            <person name="Zhang H."/>
            <person name="O'Toole P.W."/>
        </authorList>
    </citation>
    <scope>NUCLEOTIDE SEQUENCE [LARGE SCALE GENOMIC DNA]</scope>
    <source>
        <strain evidence="6 7">DSM 4864</strain>
    </source>
</reference>
<gene>
    <name evidence="6" type="ORF">FC49_GL001687</name>
</gene>
<feature type="domain" description="Sugar-binding" evidence="5">
    <location>
        <begin position="66"/>
        <end position="311"/>
    </location>
</feature>
<proteinExistence type="inferred from homology"/>
<evidence type="ECO:0000256" key="4">
    <source>
        <dbReference type="ARBA" id="ARBA00023163"/>
    </source>
</evidence>
<protein>
    <submittedName>
        <fullName evidence="6">Deoxyribonucleoside regulator</fullName>
    </submittedName>
</protein>
<dbReference type="Gene3D" id="3.40.50.1360">
    <property type="match status" value="1"/>
</dbReference>
<sequence>MMVNDDTKKISQALKVATLYYRDGYNQQDIATELNISRATVSRLLQFGRDQGLVTVKINNPLAPLQQLESELLAKYPTLKKIIIVPGKKDPLEEVGVAGAHYLEEIVQDNDIIGLGWGRTVYQVALHIAPKDVSGVKVVQMKGSMANTETRNYAFETVNTFASAFSTPPQYLPVPVIFDHAQTKELVANDTHIKYILKLGREADIAMFTVGTVRDSALLFRLGYFKEHEQQVLQKAAVGDVFSRFIDGQGRVVNQDINRRTIGIDLPELKKKKHSILVAANVAKVPAINGVLTAGYANTLVIDQESANDLLTFSPES</sequence>
<dbReference type="InterPro" id="IPR013324">
    <property type="entry name" value="RNA_pol_sigma_r3/r4-like"/>
</dbReference>
<dbReference type="SUPFAM" id="SSF100950">
    <property type="entry name" value="NagB/RpiA/CoA transferase-like"/>
    <property type="match status" value="1"/>
</dbReference>
<organism evidence="6 7">
    <name type="scientific">Limosilactobacillus oris DSM 4864</name>
    <dbReference type="NCBI Taxonomy" id="1423779"/>
    <lineage>
        <taxon>Bacteria</taxon>
        <taxon>Bacillati</taxon>
        <taxon>Bacillota</taxon>
        <taxon>Bacilli</taxon>
        <taxon>Lactobacillales</taxon>
        <taxon>Lactobacillaceae</taxon>
        <taxon>Limosilactobacillus</taxon>
    </lineage>
</organism>